<sequence>MPLHGRMMVAHKIFSAKMVYQVYFTGNFMSFFIALIW</sequence>
<reference evidence="2" key="1">
    <citation type="submission" date="2011-07" db="EMBL/GenBank/DDBJ databases">
        <authorList>
            <person name="Stanhope M.J."/>
            <person name="Durkin A.S."/>
            <person name="Hostetler J."/>
            <person name="Kim M."/>
            <person name="Radune D."/>
            <person name="Singh I."/>
            <person name="Town C.D."/>
        </authorList>
    </citation>
    <scope>NUCLEOTIDE SEQUENCE [LARGE SCALE GENOMIC DNA]</scope>
    <source>
        <strain evidence="2">HS-6</strain>
    </source>
</reference>
<keyword evidence="1" id="KW-0812">Transmembrane</keyword>
<protein>
    <submittedName>
        <fullName evidence="2">Uncharacterized protein</fullName>
    </submittedName>
</protein>
<proteinExistence type="predicted"/>
<organism evidence="2 3">
    <name type="scientific">Streptococcus criceti HS-6</name>
    <dbReference type="NCBI Taxonomy" id="873449"/>
    <lineage>
        <taxon>Bacteria</taxon>
        <taxon>Bacillati</taxon>
        <taxon>Bacillota</taxon>
        <taxon>Bacilli</taxon>
        <taxon>Lactobacillales</taxon>
        <taxon>Streptococcaceae</taxon>
        <taxon>Streptococcus</taxon>
    </lineage>
</organism>
<keyword evidence="1" id="KW-0472">Membrane</keyword>
<dbReference type="Proteomes" id="UP000004322">
    <property type="component" value="Unassembled WGS sequence"/>
</dbReference>
<accession>G5JTB5</accession>
<name>G5JTB5_STRCG</name>
<dbReference type="AlphaFoldDB" id="G5JTB5"/>
<feature type="transmembrane region" description="Helical" evidence="1">
    <location>
        <begin position="20"/>
        <end position="36"/>
    </location>
</feature>
<evidence type="ECO:0000313" key="2">
    <source>
        <dbReference type="EMBL" id="EHI73384.1"/>
    </source>
</evidence>
<comment type="caution">
    <text evidence="2">The sequence shown here is derived from an EMBL/GenBank/DDBJ whole genome shotgun (WGS) entry which is preliminary data.</text>
</comment>
<evidence type="ECO:0000313" key="3">
    <source>
        <dbReference type="Proteomes" id="UP000004322"/>
    </source>
</evidence>
<keyword evidence="1" id="KW-1133">Transmembrane helix</keyword>
<dbReference type="EMBL" id="AEUV02000002">
    <property type="protein sequence ID" value="EHI73384.1"/>
    <property type="molecule type" value="Genomic_DNA"/>
</dbReference>
<keyword evidence="3" id="KW-1185">Reference proteome</keyword>
<evidence type="ECO:0000256" key="1">
    <source>
        <dbReference type="SAM" id="Phobius"/>
    </source>
</evidence>
<gene>
    <name evidence="2" type="ORF">STRCR_2305</name>
</gene>